<keyword evidence="2" id="KW-1185">Reference proteome</keyword>
<accession>A0A290QK24</accession>
<dbReference type="PROSITE" id="PS51257">
    <property type="entry name" value="PROKAR_LIPOPROTEIN"/>
    <property type="match status" value="1"/>
</dbReference>
<dbReference type="Gene3D" id="2.60.40.1120">
    <property type="entry name" value="Carboxypeptidase-like, regulatory domain"/>
    <property type="match status" value="1"/>
</dbReference>
<dbReference type="AlphaFoldDB" id="A0A290QK24"/>
<dbReference type="RefSeq" id="WP_096055854.1">
    <property type="nucleotide sequence ID" value="NZ_CP023344.1"/>
</dbReference>
<gene>
    <name evidence="1" type="ORF">CMV30_09780</name>
</gene>
<reference evidence="1 2" key="1">
    <citation type="submission" date="2017-09" db="EMBL/GenBank/DDBJ databases">
        <title>Complete genome sequence of Verrucomicrobial strain HZ-65, isolated from freshwater.</title>
        <authorList>
            <person name="Choi A."/>
        </authorList>
    </citation>
    <scope>NUCLEOTIDE SEQUENCE [LARGE SCALE GENOMIC DNA]</scope>
    <source>
        <strain evidence="1 2">HZ-65</strain>
    </source>
</reference>
<proteinExistence type="predicted"/>
<dbReference type="InterPro" id="IPR013784">
    <property type="entry name" value="Carb-bd-like_fold"/>
</dbReference>
<evidence type="ECO:0000313" key="2">
    <source>
        <dbReference type="Proteomes" id="UP000217265"/>
    </source>
</evidence>
<dbReference type="KEGG" id="vbh:CMV30_09780"/>
<evidence type="ECO:0000313" key="1">
    <source>
        <dbReference type="EMBL" id="ATC64222.1"/>
    </source>
</evidence>
<sequence length="277" mass="31049">MLIAWRWGIIVTLAALFLVGCTGTMSYPPDTEITIEGIVCDYDSNQPVAGVKVTARSDHSDDSALIQETYTDQQGRYRISGKARYRFRMTLELKIDKDPLQTAAVLSFEHPEYFKATNAFVVAESRFGRPESWAHEYQRIKKSASGKDIPQFSPDYREPKHAELFATIATLQQEPPAKNTAFLKDKTPKIRISQINDEDVHYGWKSTSTPLNIPVGTIKTFITMALPATGASNLSAVLHFESKAGQAYRITYDQIPSGYTARISDREGNFVAQSEFH</sequence>
<protein>
    <recommendedName>
        <fullName evidence="3">Carboxypeptidase regulatory-like domain-containing protein</fullName>
    </recommendedName>
</protein>
<dbReference type="GO" id="GO:0030246">
    <property type="term" value="F:carbohydrate binding"/>
    <property type="evidence" value="ECO:0007669"/>
    <property type="project" value="InterPro"/>
</dbReference>
<organism evidence="1 2">
    <name type="scientific">Nibricoccus aquaticus</name>
    <dbReference type="NCBI Taxonomy" id="2576891"/>
    <lineage>
        <taxon>Bacteria</taxon>
        <taxon>Pseudomonadati</taxon>
        <taxon>Verrucomicrobiota</taxon>
        <taxon>Opitutia</taxon>
        <taxon>Opitutales</taxon>
        <taxon>Opitutaceae</taxon>
        <taxon>Nibricoccus</taxon>
    </lineage>
</organism>
<name>A0A290QK24_9BACT</name>
<dbReference type="EMBL" id="CP023344">
    <property type="protein sequence ID" value="ATC64222.1"/>
    <property type="molecule type" value="Genomic_DNA"/>
</dbReference>
<dbReference type="Proteomes" id="UP000217265">
    <property type="component" value="Chromosome"/>
</dbReference>
<evidence type="ECO:0008006" key="3">
    <source>
        <dbReference type="Google" id="ProtNLM"/>
    </source>
</evidence>
<dbReference type="SUPFAM" id="SSF49452">
    <property type="entry name" value="Starch-binding domain-like"/>
    <property type="match status" value="1"/>
</dbReference>